<dbReference type="OrthoDB" id="3268477at2"/>
<accession>A0A0K1JIT7</accession>
<feature type="compositionally biased region" description="Basic and acidic residues" evidence="1">
    <location>
        <begin position="43"/>
        <end position="60"/>
    </location>
</feature>
<feature type="region of interest" description="Disordered" evidence="1">
    <location>
        <begin position="1"/>
        <end position="60"/>
    </location>
</feature>
<evidence type="ECO:0000256" key="1">
    <source>
        <dbReference type="SAM" id="MobiDB-lite"/>
    </source>
</evidence>
<organism evidence="2 3">
    <name type="scientific">Luteipulveratus mongoliensis</name>
    <dbReference type="NCBI Taxonomy" id="571913"/>
    <lineage>
        <taxon>Bacteria</taxon>
        <taxon>Bacillati</taxon>
        <taxon>Actinomycetota</taxon>
        <taxon>Actinomycetes</taxon>
        <taxon>Micrococcales</taxon>
        <taxon>Dermacoccaceae</taxon>
        <taxon>Luteipulveratus</taxon>
    </lineage>
</organism>
<dbReference type="Proteomes" id="UP000066480">
    <property type="component" value="Chromosome"/>
</dbReference>
<evidence type="ECO:0000313" key="2">
    <source>
        <dbReference type="EMBL" id="AKU16639.1"/>
    </source>
</evidence>
<feature type="compositionally biased region" description="Polar residues" evidence="1">
    <location>
        <begin position="1"/>
        <end position="11"/>
    </location>
</feature>
<keyword evidence="2" id="KW-0031">Aminopeptidase</keyword>
<dbReference type="GO" id="GO:0004177">
    <property type="term" value="F:aminopeptidase activity"/>
    <property type="evidence" value="ECO:0007669"/>
    <property type="project" value="UniProtKB-KW"/>
</dbReference>
<gene>
    <name evidence="2" type="ORF">VV02_13475</name>
</gene>
<dbReference type="EMBL" id="CP011112">
    <property type="protein sequence ID" value="AKU16639.1"/>
    <property type="molecule type" value="Genomic_DNA"/>
</dbReference>
<reference evidence="2 3" key="1">
    <citation type="submission" date="2015-03" db="EMBL/GenBank/DDBJ databases">
        <title>Luteipulveratus halotolerans sp. nov., a novel actinobacterium (Dermacoccaceae) from Sarawak, Malaysia.</title>
        <authorList>
            <person name="Juboi H."/>
            <person name="Basik A."/>
            <person name="Shamsul S.S."/>
            <person name="Arnold P."/>
            <person name="Schmitt E.K."/>
            <person name="Sanglier J.-J."/>
            <person name="Yeo T."/>
        </authorList>
    </citation>
    <scope>NUCLEOTIDE SEQUENCE [LARGE SCALE GENOMIC DNA]</scope>
    <source>
        <strain evidence="2 3">MN07-A0370</strain>
    </source>
</reference>
<sequence>MAFWYNVSSGQVEEDGGTEPKGDLMGPYDSREQAEGALAAAKNKTEQWDAEDRAWNEGED</sequence>
<proteinExistence type="predicted"/>
<protein>
    <submittedName>
        <fullName evidence="2">Methionine aminopeptidase</fullName>
    </submittedName>
</protein>
<dbReference type="KEGG" id="lmoi:VV02_13475"/>
<name>A0A0K1JIT7_9MICO</name>
<dbReference type="STRING" id="571913.VV02_13475"/>
<keyword evidence="3" id="KW-1185">Reference proteome</keyword>
<keyword evidence="2" id="KW-0378">Hydrolase</keyword>
<evidence type="ECO:0000313" key="3">
    <source>
        <dbReference type="Proteomes" id="UP000066480"/>
    </source>
</evidence>
<keyword evidence="2" id="KW-0645">Protease</keyword>
<dbReference type="RefSeq" id="WP_052592160.1">
    <property type="nucleotide sequence ID" value="NZ_CP011112.1"/>
</dbReference>
<dbReference type="AlphaFoldDB" id="A0A0K1JIT7"/>